<gene>
    <name evidence="1" type="ORF">PROQFM164_S02g000019</name>
</gene>
<dbReference type="AlphaFoldDB" id="W6Q0Q6"/>
<dbReference type="Proteomes" id="UP000030686">
    <property type="component" value="Unassembled WGS sequence"/>
</dbReference>
<accession>W6Q0Q6</accession>
<evidence type="ECO:0000313" key="1">
    <source>
        <dbReference type="EMBL" id="CDM29870.1"/>
    </source>
</evidence>
<sequence>MQIPFSESRFKERLTGKSRTKYRLKTYPGEQKGEGFWLSGRYLPGNIRPIRD</sequence>
<protein>
    <submittedName>
        <fullName evidence="1">Genomic scaffold, ProqFM164S02</fullName>
    </submittedName>
</protein>
<organism evidence="1 2">
    <name type="scientific">Penicillium roqueforti (strain FM164)</name>
    <dbReference type="NCBI Taxonomy" id="1365484"/>
    <lineage>
        <taxon>Eukaryota</taxon>
        <taxon>Fungi</taxon>
        <taxon>Dikarya</taxon>
        <taxon>Ascomycota</taxon>
        <taxon>Pezizomycotina</taxon>
        <taxon>Eurotiomycetes</taxon>
        <taxon>Eurotiomycetidae</taxon>
        <taxon>Eurotiales</taxon>
        <taxon>Aspergillaceae</taxon>
        <taxon>Penicillium</taxon>
    </lineage>
</organism>
<dbReference type="EMBL" id="HG792016">
    <property type="protein sequence ID" value="CDM29870.1"/>
    <property type="molecule type" value="Genomic_DNA"/>
</dbReference>
<evidence type="ECO:0000313" key="2">
    <source>
        <dbReference type="Proteomes" id="UP000030686"/>
    </source>
</evidence>
<proteinExistence type="predicted"/>
<reference evidence="1" key="1">
    <citation type="journal article" date="2014" name="Nat. Commun.">
        <title>Multiple recent horizontal transfers of a large genomic region in cheese making fungi.</title>
        <authorList>
            <person name="Cheeseman K."/>
            <person name="Ropars J."/>
            <person name="Renault P."/>
            <person name="Dupont J."/>
            <person name="Gouzy J."/>
            <person name="Branca A."/>
            <person name="Abraham A.L."/>
            <person name="Ceppi M."/>
            <person name="Conseiller E."/>
            <person name="Debuchy R."/>
            <person name="Malagnac F."/>
            <person name="Goarin A."/>
            <person name="Silar P."/>
            <person name="Lacoste S."/>
            <person name="Sallet E."/>
            <person name="Bensimon A."/>
            <person name="Giraud T."/>
            <person name="Brygoo Y."/>
        </authorList>
    </citation>
    <scope>NUCLEOTIDE SEQUENCE [LARGE SCALE GENOMIC DNA]</scope>
    <source>
        <strain evidence="1">FM164</strain>
    </source>
</reference>
<keyword evidence="2" id="KW-1185">Reference proteome</keyword>
<name>W6Q0Q6_PENRF</name>